<feature type="region of interest" description="Disordered" evidence="14">
    <location>
        <begin position="1453"/>
        <end position="1504"/>
    </location>
</feature>
<feature type="coiled-coil region" evidence="13">
    <location>
        <begin position="840"/>
        <end position="867"/>
    </location>
</feature>
<keyword evidence="8" id="KW-0206">Cytoskeleton</keyword>
<evidence type="ECO:0000256" key="7">
    <source>
        <dbReference type="ARBA" id="ARBA00023069"/>
    </source>
</evidence>
<dbReference type="InterPro" id="IPR036322">
    <property type="entry name" value="WD40_repeat_dom_sf"/>
</dbReference>
<feature type="coiled-coil region" evidence="13">
    <location>
        <begin position="2131"/>
        <end position="2193"/>
    </location>
</feature>
<keyword evidence="6 13" id="KW-0175">Coiled coil</keyword>
<dbReference type="SMART" id="SM00320">
    <property type="entry name" value="WD40"/>
    <property type="match status" value="9"/>
</dbReference>
<evidence type="ECO:0000256" key="11">
    <source>
        <dbReference type="ARBA" id="ARBA00060934"/>
    </source>
</evidence>
<dbReference type="EMBL" id="SCEB01000717">
    <property type="protein sequence ID" value="RXM98337.1"/>
    <property type="molecule type" value="Genomic_DNA"/>
</dbReference>
<evidence type="ECO:0000256" key="12">
    <source>
        <dbReference type="ARBA" id="ARBA00074727"/>
    </source>
</evidence>
<feature type="compositionally biased region" description="Acidic residues" evidence="14">
    <location>
        <begin position="1994"/>
        <end position="2018"/>
    </location>
</feature>
<feature type="compositionally biased region" description="Basic and acidic residues" evidence="14">
    <location>
        <begin position="7"/>
        <end position="47"/>
    </location>
</feature>
<evidence type="ECO:0000256" key="9">
    <source>
        <dbReference type="ARBA" id="ARBA00023273"/>
    </source>
</evidence>
<evidence type="ECO:0000256" key="14">
    <source>
        <dbReference type="SAM" id="MobiDB-lite"/>
    </source>
</evidence>
<keyword evidence="9" id="KW-0966">Cell projection</keyword>
<comment type="subcellular location">
    <subcellularLocation>
        <location evidence="1">Cytoplasm</location>
        <location evidence="1">Cytoskeleton</location>
        <location evidence="1">Flagellum axoneme</location>
    </subcellularLocation>
</comment>
<keyword evidence="7" id="KW-0969">Cilium</keyword>
<dbReference type="PANTHER" id="PTHR14885">
    <property type="entry name" value="CILIA- AND FLAGELLA-ASSOCIATED PROTEIN 43-RELATED"/>
    <property type="match status" value="1"/>
</dbReference>
<organism evidence="15 16">
    <name type="scientific">Acipenser ruthenus</name>
    <name type="common">Sterlet sturgeon</name>
    <dbReference type="NCBI Taxonomy" id="7906"/>
    <lineage>
        <taxon>Eukaryota</taxon>
        <taxon>Metazoa</taxon>
        <taxon>Chordata</taxon>
        <taxon>Craniata</taxon>
        <taxon>Vertebrata</taxon>
        <taxon>Euteleostomi</taxon>
        <taxon>Actinopterygii</taxon>
        <taxon>Chondrostei</taxon>
        <taxon>Acipenseriformes</taxon>
        <taxon>Acipenseridae</taxon>
        <taxon>Acipenser</taxon>
    </lineage>
</organism>
<feature type="compositionally biased region" description="Basic and acidic residues" evidence="14">
    <location>
        <begin position="1458"/>
        <end position="1490"/>
    </location>
</feature>
<comment type="caution">
    <text evidence="15">The sequence shown here is derived from an EMBL/GenBank/DDBJ whole genome shotgun (WGS) entry which is preliminary data.</text>
</comment>
<feature type="region of interest" description="Disordered" evidence="14">
    <location>
        <begin position="1"/>
        <end position="47"/>
    </location>
</feature>
<evidence type="ECO:0000256" key="13">
    <source>
        <dbReference type="SAM" id="Coils"/>
    </source>
</evidence>
<dbReference type="FunFam" id="2.130.10.10:FF:000401">
    <property type="entry name" value="Cilia- and flagella-associated protein 44"/>
    <property type="match status" value="1"/>
</dbReference>
<dbReference type="SUPFAM" id="SSF50978">
    <property type="entry name" value="WD40 repeat-like"/>
    <property type="match status" value="2"/>
</dbReference>
<keyword evidence="3" id="KW-0853">WD repeat</keyword>
<comment type="similarity">
    <text evidence="11">Belongs to the CFAP44 family.</text>
</comment>
<dbReference type="Pfam" id="PF25828">
    <property type="entry name" value="CC_Cfap43"/>
    <property type="match status" value="1"/>
</dbReference>
<feature type="coiled-coil region" evidence="13">
    <location>
        <begin position="1324"/>
        <end position="1351"/>
    </location>
</feature>
<proteinExistence type="inferred from homology"/>
<feature type="coiled-coil region" evidence="13">
    <location>
        <begin position="1615"/>
        <end position="1642"/>
    </location>
</feature>
<gene>
    <name evidence="15" type="ORF">EOD39_13258</name>
</gene>
<keyword evidence="2" id="KW-0963">Cytoplasm</keyword>
<name>A0A662YP59_ACIRT</name>
<dbReference type="GO" id="GO:0003341">
    <property type="term" value="P:cilium movement"/>
    <property type="evidence" value="ECO:0007669"/>
    <property type="project" value="UniProtKB-ARBA"/>
</dbReference>
<dbReference type="InterPro" id="IPR015943">
    <property type="entry name" value="WD40/YVTN_repeat-like_dom_sf"/>
</dbReference>
<evidence type="ECO:0000256" key="2">
    <source>
        <dbReference type="ARBA" id="ARBA00022490"/>
    </source>
</evidence>
<keyword evidence="4" id="KW-0677">Repeat</keyword>
<evidence type="ECO:0000256" key="1">
    <source>
        <dbReference type="ARBA" id="ARBA00004611"/>
    </source>
</evidence>
<feature type="region of interest" description="Disordered" evidence="14">
    <location>
        <begin position="963"/>
        <end position="991"/>
    </location>
</feature>
<evidence type="ECO:0000313" key="16">
    <source>
        <dbReference type="Proteomes" id="UP000289886"/>
    </source>
</evidence>
<comment type="function">
    <text evidence="10">Flagellar protein involved in sperm flagellum axoneme organization and function.</text>
</comment>
<reference evidence="15 16" key="1">
    <citation type="submission" date="2019-01" db="EMBL/GenBank/DDBJ databases">
        <title>Draft Genome and Complete Hox-Cluster Characterization of the Sterlet Sturgeon (Acipenser ruthenus).</title>
        <authorList>
            <person name="Wei Q."/>
        </authorList>
    </citation>
    <scope>NUCLEOTIDE SEQUENCE [LARGE SCALE GENOMIC DNA]</scope>
    <source>
        <strain evidence="15">WHYD16114868_AA</strain>
        <tissue evidence="15">Blood</tissue>
    </source>
</reference>
<evidence type="ECO:0000313" key="15">
    <source>
        <dbReference type="EMBL" id="RXM98337.1"/>
    </source>
</evidence>
<evidence type="ECO:0000256" key="4">
    <source>
        <dbReference type="ARBA" id="ARBA00022737"/>
    </source>
</evidence>
<accession>A0A662YP59</accession>
<feature type="compositionally biased region" description="Basic and acidic residues" evidence="14">
    <location>
        <begin position="968"/>
        <end position="991"/>
    </location>
</feature>
<sequence>MDSLEPQGKESAEEKAIAEGPHQAEEEKPGKEAGEDNKEEDKKDKEAQDKILEDFYYEYEDICSKPFVSPDSEIPSNLLHLTLNSSHSFGYDCTKRANLQLLDDCSLMFAAGNLVVILDIKTKSQKYLRSSSSGRGIGTLMVHPSKKYFVVAENGVKPNIIIYEYPSLRPYRILRGGTEEAYSFVDFNSSGTLLASVGSSPDFMLTVWDWKQEQVMLRSKAFSQDVFRVTFSSDNEGQLTTSGAGHIKFWKMARTFTGLKLQGMLGRFGKTALTDIEGYVELPDGKVVSGSEWGNMLLWDGGLIKVEICRKGGKSCHSGPIHQFVLDEGELITIGADGGIRVWDFEGIDAADSVDDSGLFEIEPMNEMVVDKNVNLYSMVKSCDPDSVIWFAQDANGGIWKLDLSFSNITQDPECLFSFHSGKIQGMDVSLTTHLMATTALDRSVKIFDFIAKKDLTDIRFKQGGTTLTWAPRVVNPKGGLIAVGFDDGVVRILEIYSPKGLTLVAGRTNIGDAEIRLKQAFKPHTAPVTAIAYERNGEMMATGEKNTLLILCLNGHVVEVQAPDPEKQITDVTFEIRNIYSRHFHFRSIKSKIKRNAEIERRQKVKAQMLKEKEAKLKRKRDLGLEITEEELQEEPELEEEELPALYIPEKPSPIYCGFYSSPGEFWLSLGDYDSGFLYHCRFSEQQGPEMDPSKRQDQPFGFIPIQDSENDAIRNMRFSFNGQLLLCGMQSGKVRVYTVQTNDPNLSSMQGFWVLSVHDNQYGHIQNIRSSYDDQFVLTTGEDGNIFVFSLLPQEDINKAIENRRAKVPSPRINLEKEKAADDIVDPNAYSIETAKQKTEMDKMLKEAEEKKASKRKKLIELQNDFKQLLLKNKKLPEHEFELDPRIREETERLTAQRIRLVRKELAWEQEKCRIGLAKLQARFWDSLESDTVVVSAFESEHKVSTYRLLALSKKYHTLKQRIGKKGPEGNDRRKSKAGESWKDGSKDASSDNTVFFFTVGDNYEPIGFIRVPGPVQALEWSPSSYEKNTLLILCLNGHVVEVQAPDPEKQITDVTFEIRNIYSRHFHFRSIKSKIKRNAEIERRQKVKAQMLKEKEAKLKRKRDLGLEITEEELQEEPELEEEELPALYIPEKPSPIYCGFYSSPGEFWLSLGDYDSGFLYHCRFSEQQGPEMDPSKRQDQPFGFIPIQDSENDAIRNMRFSFNGQLLLCGMQSGKVRVYTVQTNDPNLSSMQGFWVLSVHDNQYGHIQNIRSSYDDQFVLTTGEDGNIFVFSLLPQEDINKAIENRRAKVPSPRINLEKEKAADDIVDPNAYSIETAKQKTEMDKMLKEAEEKKASKRKKLIELQNDFKQLLLKNKKLPEHVRLDRAEFELDPRIREETERLTAQRIRLVRKELAWEQEKCRIGLAKLQARFWDSLESDTVVVSAFESEHKVSTYRLLALSKKYHTLKQRIGKKGPEGNDRRKSKAGESWKDGSKDAGDGLKKEGLLQKPGAQTKLGSRQAEKLKINFEKAEKAKAKVEKRKREWEQLYARKPDENYEDPMDVMAIKEAREHMGDFKLKTAKDFTVPEHQRINTEKKRMQLVILEKQGDGLKKEGLLQKPGAQTKLGSRQAEKLKINFEKAEKAKAKVEKRKREWEQLYARKPDENYEDPMDVMAIKEAREHMGDFKLKTAKDFTVPEHQRINTEKKRMQLVILEKQTHELKSEMNRKILDLRNFKIESIEKIRSHVNELKAVHAKINPSKRLPVPQVPRIHPEETPEKKRQYTTETLLMYKQELSTKAKQANKGEQGFGGFSRGLEEPGEERDMISPSKYSERADTACSDTSQACQQETPLSELELEVIQAEEIKNLYLQDSLLKKIKDLIKNFDAELRLLRHHKLKADINVKMADLRHVTLFEELLLLKEFEKRENSLLEKVNSRIEEQLEIQDKAEECLQQLEAKKRDIAKLQEREKTLHSTFHVSLGENNKFADFLTKVFKKKIKRVKKKEKKGDEEEEEESGEESDEESAWDSNEDDSGSESGALDDSVCPPHCDPALFENTIQLREKRLDIEEVLVEEKKIADNLRKENDSLAKKVKIVQSSLKTAEGDLELFQREKQQKLNELNVVVPLRLHQIEFVSNGTVPGDLSSALVFTNQALVSLQQRIQELQLEKSEQRHLYKLARQQHVQLIRDRRDMEAKIQMLEGKCKQLMLAKFGKVVDLEALKTITMNKNLEELKLKARINEEEFSRDLKLWEDKIWEVKDRLKEVTRLHTQKLVQMNELLNQKKELETSLDTRQKKMNGIVIIVIVLVDECLYRVAIDRDWSYASRAKGESQGQLPHGSSSSKANIPVENAQKNCKLITAILTKQDMEAFIE</sequence>
<evidence type="ECO:0000256" key="3">
    <source>
        <dbReference type="ARBA" id="ARBA00022574"/>
    </source>
</evidence>
<evidence type="ECO:0000256" key="8">
    <source>
        <dbReference type="ARBA" id="ARBA00023212"/>
    </source>
</evidence>
<feature type="coiled-coil region" evidence="13">
    <location>
        <begin position="1905"/>
        <end position="1959"/>
    </location>
</feature>
<dbReference type="PANTHER" id="PTHR14885:SF3">
    <property type="entry name" value="CILIA- AND FLAGELLA-ASSOCIATED PROTEIN 44"/>
    <property type="match status" value="1"/>
</dbReference>
<keyword evidence="5 15" id="KW-0282">Flagellum</keyword>
<evidence type="ECO:0000256" key="5">
    <source>
        <dbReference type="ARBA" id="ARBA00022846"/>
    </source>
</evidence>
<dbReference type="Proteomes" id="UP000289886">
    <property type="component" value="Unassembled WGS sequence"/>
</dbReference>
<dbReference type="GO" id="GO:0060285">
    <property type="term" value="P:cilium-dependent cell motility"/>
    <property type="evidence" value="ECO:0007669"/>
    <property type="project" value="UniProtKB-ARBA"/>
</dbReference>
<feature type="region of interest" description="Disordered" evidence="14">
    <location>
        <begin position="1783"/>
        <end position="1817"/>
    </location>
</feature>
<keyword evidence="16" id="KW-1185">Reference proteome</keyword>
<evidence type="ECO:0000256" key="6">
    <source>
        <dbReference type="ARBA" id="ARBA00023054"/>
    </source>
</evidence>
<feature type="coiled-coil region" evidence="13">
    <location>
        <begin position="1505"/>
        <end position="1532"/>
    </location>
</feature>
<protein>
    <recommendedName>
        <fullName evidence="12">Cilia- and flagella-associated protein 44</fullName>
    </recommendedName>
</protein>
<evidence type="ECO:0000256" key="10">
    <source>
        <dbReference type="ARBA" id="ARBA00055223"/>
    </source>
</evidence>
<dbReference type="Gene3D" id="2.130.10.10">
    <property type="entry name" value="YVTN repeat-like/Quinoprotein amine dehydrogenase"/>
    <property type="match status" value="4"/>
</dbReference>
<feature type="coiled-coil region" evidence="13">
    <location>
        <begin position="2055"/>
        <end position="2103"/>
    </location>
</feature>
<dbReference type="InterPro" id="IPR001680">
    <property type="entry name" value="WD40_rpt"/>
</dbReference>
<feature type="region of interest" description="Disordered" evidence="14">
    <location>
        <begin position="1988"/>
        <end position="2030"/>
    </location>
</feature>